<dbReference type="AlphaFoldDB" id="A0A1V1P186"/>
<dbReference type="InterPro" id="IPR013783">
    <property type="entry name" value="Ig-like_fold"/>
</dbReference>
<evidence type="ECO:0000313" key="7">
    <source>
        <dbReference type="Proteomes" id="UP000189670"/>
    </source>
</evidence>
<keyword evidence="2" id="KW-0677">Repeat</keyword>
<protein>
    <recommendedName>
        <fullName evidence="5">Calx-beta domain-containing protein</fullName>
    </recommendedName>
</protein>
<dbReference type="Gene3D" id="2.60.40.10">
    <property type="entry name" value="Immunoglobulins"/>
    <property type="match status" value="2"/>
</dbReference>
<dbReference type="GO" id="GO:0030001">
    <property type="term" value="P:metal ion transport"/>
    <property type="evidence" value="ECO:0007669"/>
    <property type="project" value="TreeGrafter"/>
</dbReference>
<evidence type="ECO:0000256" key="1">
    <source>
        <dbReference type="ARBA" id="ARBA00022729"/>
    </source>
</evidence>
<dbReference type="InterPro" id="IPR013517">
    <property type="entry name" value="FG-GAP"/>
</dbReference>
<sequence length="1259" mass="133231">GSPFSNEYSFTITDLAPISGNNGIITYDPLSLESTNTIHWQLASDAITLTGSLEYRMYTSFINYGSNEKAWENQATAISNWVANTITGIIPALNTISNYYVVVLVRDETGNISIYQPLAIEAFTEITSFNFPDVDSGTIDFLDFDNDADLDILITGTGDGTKIAKIYQNINSNYSEYTSISLSGVSSSASAIGDYDNDGDLDIILTGVDSNSNYTSTMYQNIGGNYTEYTNVDLPAISNGTVDFIDYDNDGDQDMILTGGANIAKVYQNTNGNFAEYTQITLPGVSGSSVIFGDYDNDGDLDLFISGDTGSEKIAKVYENTGDNFTENTGITLEGVQRGSLSLGDYDNDGDLDLLLTGWNASFVSIAKLYKNTGGNFNEQTSIVLAGVSYSSSAFADYDNDGDLDIIIAGKDNSLYITKAYRNTNGSFTEDTVVDLVGVGASGLALGDYDNDGDLDMMLSGEIDGGHTTKFYRNNLSGSNTPPSMPTGLNAEVNGQNVVLSWSASSDAETISLAGLNYNIYMGSTPGGIDILSPMALPLSSGYRMIPARGNIQTLTSTVNNLQDGTYYWRVQAIDTAFAGSEFAAEASFAIGSPEISIISNQSIPEDTSIDAISFMITDTSASPCSLSITFESSNTVLIPTENISYTCNSGYYTLTVNPELNQSGTSILTVMAMNPYGNTATSSFSLTVTEVNDMPQISSIFDQSIGSANNVSITFTASDIESADCDLAITITSSNQTLISDANLNYSCNANNYTLTAIKTANHFGIAMISIMIDDGIATIEEQFTITTIPTIGFNPVAYTSTENGGIISITTTLSHAIDETISADFTMIGGSASSGDDFTPNNGTLILLAGSTSKVFTISVIDDTNYEPTENLFLSLSNYMNVTQTTGIGATYTLTILDNDSPPTISWSPASASVSENSGSIQLTASLSMVSGLPASIDYTVSGTATNGMDYTLADGTLSIPAGSISGNITILIGNDIIDENPETVIVQMVTYTHTSSGLSTEYTLTITDDDNPPMISFSPVSYTAIENSGVVNITAVLSLASEKEVSFDYGIIGGTAVANDDYTINTGTLNMLAGSTSRVFTCALLDDALDEYNETIIIGLSNYINVSETSNSSSTYTLNIQDDDSPPTVSWASSSYGAVEGSGSLMIMVQLSAESNKTVSFDYTVLDITAVNGMDYTLADDTITIPAGSMGGMKTIIIGDDAIFEPSESFIVQMVAYTNVSAGGITETTITITDNDTGPTISWLPDSSSVLENSGS</sequence>
<dbReference type="Gene3D" id="2.130.10.130">
    <property type="entry name" value="Integrin alpha, N-terminal"/>
    <property type="match status" value="1"/>
</dbReference>
<dbReference type="GO" id="GO:0016020">
    <property type="term" value="C:membrane"/>
    <property type="evidence" value="ECO:0007669"/>
    <property type="project" value="InterPro"/>
</dbReference>
<feature type="non-terminal residue" evidence="6">
    <location>
        <position position="1259"/>
    </location>
</feature>
<feature type="domain" description="Calx-beta" evidence="5">
    <location>
        <begin position="894"/>
        <end position="992"/>
    </location>
</feature>
<keyword evidence="4" id="KW-0406">Ion transport</keyword>
<evidence type="ECO:0000259" key="5">
    <source>
        <dbReference type="SMART" id="SM00237"/>
    </source>
</evidence>
<dbReference type="InterPro" id="IPR051171">
    <property type="entry name" value="CaCA"/>
</dbReference>
<dbReference type="EMBL" id="ATBP01000883">
    <property type="protein sequence ID" value="ETR68627.1"/>
    <property type="molecule type" value="Genomic_DNA"/>
</dbReference>
<keyword evidence="3" id="KW-0106">Calcium</keyword>
<dbReference type="Pfam" id="PF13517">
    <property type="entry name" value="FG-GAP_3"/>
    <property type="match status" value="3"/>
</dbReference>
<dbReference type="Proteomes" id="UP000189670">
    <property type="component" value="Unassembled WGS sequence"/>
</dbReference>
<evidence type="ECO:0000256" key="4">
    <source>
        <dbReference type="ARBA" id="ARBA00023065"/>
    </source>
</evidence>
<dbReference type="Gene3D" id="2.60.40.2030">
    <property type="match status" value="4"/>
</dbReference>
<keyword evidence="1" id="KW-0732">Signal</keyword>
<gene>
    <name evidence="6" type="ORF">OMM_10328</name>
</gene>
<dbReference type="SUPFAM" id="SSF69318">
    <property type="entry name" value="Integrin alpha N-terminal domain"/>
    <property type="match status" value="1"/>
</dbReference>
<dbReference type="SUPFAM" id="SSF49265">
    <property type="entry name" value="Fibronectin type III"/>
    <property type="match status" value="1"/>
</dbReference>
<dbReference type="PANTHER" id="PTHR11878">
    <property type="entry name" value="SODIUM/CALCIUM EXCHANGER"/>
    <property type="match status" value="1"/>
</dbReference>
<dbReference type="InterPro" id="IPR038081">
    <property type="entry name" value="CalX-like_sf"/>
</dbReference>
<dbReference type="PANTHER" id="PTHR11878:SF65">
    <property type="entry name" value="NA_CA-EXCHANGE PROTEIN, ISOFORM G"/>
    <property type="match status" value="1"/>
</dbReference>
<dbReference type="InterPro" id="IPR036116">
    <property type="entry name" value="FN3_sf"/>
</dbReference>
<dbReference type="GO" id="GO:0007154">
    <property type="term" value="P:cell communication"/>
    <property type="evidence" value="ECO:0007669"/>
    <property type="project" value="InterPro"/>
</dbReference>
<feature type="non-terminal residue" evidence="6">
    <location>
        <position position="1"/>
    </location>
</feature>
<accession>A0A1V1P186</accession>
<dbReference type="SMART" id="SM00237">
    <property type="entry name" value="Calx_beta"/>
    <property type="match status" value="4"/>
</dbReference>
<dbReference type="Pfam" id="PF03160">
    <property type="entry name" value="Calx-beta"/>
    <property type="match status" value="2"/>
</dbReference>
<name>A0A1V1P186_9BACT</name>
<dbReference type="InterPro" id="IPR003644">
    <property type="entry name" value="Calx_beta"/>
</dbReference>
<reference evidence="7" key="1">
    <citation type="submission" date="2012-11" db="EMBL/GenBank/DDBJ databases">
        <authorList>
            <person name="Lucero-Rivera Y.E."/>
            <person name="Tovar-Ramirez D."/>
        </authorList>
    </citation>
    <scope>NUCLEOTIDE SEQUENCE [LARGE SCALE GENOMIC DNA]</scope>
    <source>
        <strain evidence="7">Araruama</strain>
    </source>
</reference>
<evidence type="ECO:0000256" key="3">
    <source>
        <dbReference type="ARBA" id="ARBA00022837"/>
    </source>
</evidence>
<feature type="domain" description="Calx-beta" evidence="5">
    <location>
        <begin position="780"/>
        <end position="879"/>
    </location>
</feature>
<feature type="domain" description="Calx-beta" evidence="5">
    <location>
        <begin position="1005"/>
        <end position="1104"/>
    </location>
</feature>
<comment type="caution">
    <text evidence="6">The sequence shown here is derived from an EMBL/GenBank/DDBJ whole genome shotgun (WGS) entry which is preliminary data.</text>
</comment>
<evidence type="ECO:0000256" key="2">
    <source>
        <dbReference type="ARBA" id="ARBA00022737"/>
    </source>
</evidence>
<evidence type="ECO:0000313" key="6">
    <source>
        <dbReference type="EMBL" id="ETR68627.1"/>
    </source>
</evidence>
<dbReference type="InterPro" id="IPR028994">
    <property type="entry name" value="Integrin_alpha_N"/>
</dbReference>
<feature type="domain" description="Calx-beta" evidence="5">
    <location>
        <begin position="1119"/>
        <end position="1218"/>
    </location>
</feature>
<dbReference type="SUPFAM" id="SSF141072">
    <property type="entry name" value="CalX-like"/>
    <property type="match status" value="4"/>
</dbReference>
<keyword evidence="4" id="KW-0813">Transport</keyword>
<organism evidence="6 7">
    <name type="scientific">Candidatus Magnetoglobus multicellularis str. Araruama</name>
    <dbReference type="NCBI Taxonomy" id="890399"/>
    <lineage>
        <taxon>Bacteria</taxon>
        <taxon>Pseudomonadati</taxon>
        <taxon>Thermodesulfobacteriota</taxon>
        <taxon>Desulfobacteria</taxon>
        <taxon>Desulfobacterales</taxon>
        <taxon>Desulfobacteraceae</taxon>
        <taxon>Candidatus Magnetoglobus</taxon>
    </lineage>
</organism>
<proteinExistence type="predicted"/>